<dbReference type="Pfam" id="PF16138">
    <property type="entry name" value="DUF4846"/>
    <property type="match status" value="1"/>
</dbReference>
<dbReference type="EMBL" id="JNGW01000035">
    <property type="protein sequence ID" value="KDR53004.1"/>
    <property type="molecule type" value="Genomic_DNA"/>
</dbReference>
<gene>
    <name evidence="2" type="ORF">HMPREF1991_00959</name>
</gene>
<proteinExistence type="predicted"/>
<evidence type="ECO:0000313" key="3">
    <source>
        <dbReference type="Proteomes" id="UP000027442"/>
    </source>
</evidence>
<dbReference type="eggNOG" id="ENOG502Z85F">
    <property type="taxonomic scope" value="Bacteria"/>
</dbReference>
<dbReference type="RefSeq" id="WP_018966177.1">
    <property type="nucleotide sequence ID" value="NZ_KB899210.1"/>
</dbReference>
<reference evidence="2 3" key="1">
    <citation type="submission" date="2013-08" db="EMBL/GenBank/DDBJ databases">
        <authorList>
            <person name="Weinstock G."/>
            <person name="Sodergren E."/>
            <person name="Wylie T."/>
            <person name="Fulton L."/>
            <person name="Fulton R."/>
            <person name="Fronick C."/>
            <person name="O'Laughlin M."/>
            <person name="Godfrey J."/>
            <person name="Miner T."/>
            <person name="Herter B."/>
            <person name="Appelbaum E."/>
            <person name="Cordes M."/>
            <person name="Lek S."/>
            <person name="Wollam A."/>
            <person name="Pepin K.H."/>
            <person name="Palsikar V.B."/>
            <person name="Mitreva M."/>
            <person name="Wilson R.K."/>
        </authorList>
    </citation>
    <scope>NUCLEOTIDE SEQUENCE [LARGE SCALE GENOMIC DNA]</scope>
    <source>
        <strain evidence="2 3">ATCC 15930</strain>
    </source>
</reference>
<feature type="chain" id="PRO_5001665475" description="DUF4846 domain-containing protein" evidence="1">
    <location>
        <begin position="24"/>
        <end position="284"/>
    </location>
</feature>
<keyword evidence="3" id="KW-1185">Reference proteome</keyword>
<evidence type="ECO:0000256" key="1">
    <source>
        <dbReference type="SAM" id="SignalP"/>
    </source>
</evidence>
<accession>A0A069QLT8</accession>
<dbReference type="Proteomes" id="UP000027442">
    <property type="component" value="Unassembled WGS sequence"/>
</dbReference>
<dbReference type="PATRIC" id="fig|1122985.7.peg.992"/>
<keyword evidence="1" id="KW-0732">Signal</keyword>
<evidence type="ECO:0000313" key="2">
    <source>
        <dbReference type="EMBL" id="KDR53004.1"/>
    </source>
</evidence>
<sequence length="284" mass="32026">MQRTRTITLLILCAITALTACNAQTNSKPERAKTEQEKRPMANNLAARIPAPQGYKRVDVTEGSFAHFLRNLPLKPAGSDLHYHTGQVKERKYAGAVVNMDFGKSANEQCADAIIFLRASYLWKTRQYAKISFCFTNGFKAEYAKWAQGYRIRNNNAWVKTQKADYGYQSFRKYLNLVFQYAGTASLSQELKPIGRCWATDIQAGDVIIKGGFPGHAEMVVDVAENDKGERVVLLAQSFMPAQEIEVFPQWFSPSSNGTRLVTPAWTFYSPNANTLLLRRFKSE</sequence>
<dbReference type="InterPro" id="IPR032315">
    <property type="entry name" value="DUF4846"/>
</dbReference>
<name>A0A069QLT8_HOYLO</name>
<dbReference type="HOGENOM" id="CLU_066824_2_0_10"/>
<feature type="signal peptide" evidence="1">
    <location>
        <begin position="1"/>
        <end position="23"/>
    </location>
</feature>
<comment type="caution">
    <text evidence="2">The sequence shown here is derived from an EMBL/GenBank/DDBJ whole genome shotgun (WGS) entry which is preliminary data.</text>
</comment>
<dbReference type="AlphaFoldDB" id="A0A069QLT8"/>
<evidence type="ECO:0008006" key="4">
    <source>
        <dbReference type="Google" id="ProtNLM"/>
    </source>
</evidence>
<dbReference type="PROSITE" id="PS51257">
    <property type="entry name" value="PROKAR_LIPOPROTEIN"/>
    <property type="match status" value="1"/>
</dbReference>
<organism evidence="2 3">
    <name type="scientific">Hoylesella loescheii DSM 19665 = JCM 12249 = ATCC 15930</name>
    <dbReference type="NCBI Taxonomy" id="1122985"/>
    <lineage>
        <taxon>Bacteria</taxon>
        <taxon>Pseudomonadati</taxon>
        <taxon>Bacteroidota</taxon>
        <taxon>Bacteroidia</taxon>
        <taxon>Bacteroidales</taxon>
        <taxon>Prevotellaceae</taxon>
        <taxon>Hoylesella</taxon>
    </lineage>
</organism>
<protein>
    <recommendedName>
        <fullName evidence="4">DUF4846 domain-containing protein</fullName>
    </recommendedName>
</protein>